<evidence type="ECO:0000313" key="3">
    <source>
        <dbReference type="EMBL" id="KAF2295012.1"/>
    </source>
</evidence>
<keyword evidence="1" id="KW-0677">Repeat</keyword>
<feature type="repeat" description="PPR" evidence="2">
    <location>
        <begin position="57"/>
        <end position="91"/>
    </location>
</feature>
<dbReference type="Proteomes" id="UP000467840">
    <property type="component" value="Chromosome 7"/>
</dbReference>
<dbReference type="FunFam" id="1.25.40.10:FF:000158">
    <property type="entry name" value="pentatricopeptide repeat-containing protein At2g33680"/>
    <property type="match status" value="1"/>
</dbReference>
<accession>A0A6A6L0X5</accession>
<dbReference type="NCBIfam" id="TIGR00756">
    <property type="entry name" value="PPR"/>
    <property type="match status" value="2"/>
</dbReference>
<keyword evidence="4" id="KW-1185">Reference proteome</keyword>
<dbReference type="GO" id="GO:0099402">
    <property type="term" value="P:plant organ development"/>
    <property type="evidence" value="ECO:0007669"/>
    <property type="project" value="UniProtKB-ARBA"/>
</dbReference>
<dbReference type="PANTHER" id="PTHR47926">
    <property type="entry name" value="PENTATRICOPEPTIDE REPEAT-CONTAINING PROTEIN"/>
    <property type="match status" value="1"/>
</dbReference>
<gene>
    <name evidence="3" type="ORF">GH714_030154</name>
</gene>
<dbReference type="InterPro" id="IPR011990">
    <property type="entry name" value="TPR-like_helical_dom_sf"/>
</dbReference>
<dbReference type="Gene3D" id="1.25.40.10">
    <property type="entry name" value="Tetratricopeptide repeat domain"/>
    <property type="match status" value="1"/>
</dbReference>
<name>A0A6A6L0X5_HEVBR</name>
<proteinExistence type="predicted"/>
<dbReference type="AlphaFoldDB" id="A0A6A6L0X5"/>
<feature type="repeat" description="PPR" evidence="2">
    <location>
        <begin position="22"/>
        <end position="56"/>
    </location>
</feature>
<evidence type="ECO:0008006" key="5">
    <source>
        <dbReference type="Google" id="ProtNLM"/>
    </source>
</evidence>
<dbReference type="GO" id="GO:0003723">
    <property type="term" value="F:RNA binding"/>
    <property type="evidence" value="ECO:0007669"/>
    <property type="project" value="InterPro"/>
</dbReference>
<comment type="caution">
    <text evidence="3">The sequence shown here is derived from an EMBL/GenBank/DDBJ whole genome shotgun (WGS) entry which is preliminary data.</text>
</comment>
<dbReference type="EMBL" id="JAAGAX010000013">
    <property type="protein sequence ID" value="KAF2295012.1"/>
    <property type="molecule type" value="Genomic_DNA"/>
</dbReference>
<reference evidence="3 4" key="1">
    <citation type="journal article" date="2020" name="Mol. Plant">
        <title>The Chromosome-Based Rubber Tree Genome Provides New Insights into Spurge Genome Evolution and Rubber Biosynthesis.</title>
        <authorList>
            <person name="Liu J."/>
            <person name="Shi C."/>
            <person name="Shi C.C."/>
            <person name="Li W."/>
            <person name="Zhang Q.J."/>
            <person name="Zhang Y."/>
            <person name="Li K."/>
            <person name="Lu H.F."/>
            <person name="Shi C."/>
            <person name="Zhu S.T."/>
            <person name="Xiao Z.Y."/>
            <person name="Nan H."/>
            <person name="Yue Y."/>
            <person name="Zhu X.G."/>
            <person name="Wu Y."/>
            <person name="Hong X.N."/>
            <person name="Fan G.Y."/>
            <person name="Tong Y."/>
            <person name="Zhang D."/>
            <person name="Mao C.L."/>
            <person name="Liu Y.L."/>
            <person name="Hao S.J."/>
            <person name="Liu W.Q."/>
            <person name="Lv M.Q."/>
            <person name="Zhang H.B."/>
            <person name="Liu Y."/>
            <person name="Hu-Tang G.R."/>
            <person name="Wang J.P."/>
            <person name="Wang J.H."/>
            <person name="Sun Y.H."/>
            <person name="Ni S.B."/>
            <person name="Chen W.B."/>
            <person name="Zhang X.C."/>
            <person name="Jiao Y.N."/>
            <person name="Eichler E.E."/>
            <person name="Li G.H."/>
            <person name="Liu X."/>
            <person name="Gao L.Z."/>
        </authorList>
    </citation>
    <scope>NUCLEOTIDE SEQUENCE [LARGE SCALE GENOMIC DNA]</scope>
    <source>
        <strain evidence="4">cv. GT1</strain>
        <tissue evidence="3">Leaf</tissue>
    </source>
</reference>
<dbReference type="InterPro" id="IPR046960">
    <property type="entry name" value="PPR_At4g14850-like_plant"/>
</dbReference>
<dbReference type="PANTHER" id="PTHR47926:SF344">
    <property type="entry name" value="OS07G0636900 PROTEIN"/>
    <property type="match status" value="1"/>
</dbReference>
<evidence type="ECO:0000313" key="4">
    <source>
        <dbReference type="Proteomes" id="UP000467840"/>
    </source>
</evidence>
<protein>
    <recommendedName>
        <fullName evidence="5">Pentacotripeptide-repeat region of PRORP domain-containing protein</fullName>
    </recommendedName>
</protein>
<evidence type="ECO:0000256" key="1">
    <source>
        <dbReference type="ARBA" id="ARBA00022737"/>
    </source>
</evidence>
<dbReference type="InterPro" id="IPR002885">
    <property type="entry name" value="PPR_rpt"/>
</dbReference>
<organism evidence="3 4">
    <name type="scientific">Hevea brasiliensis</name>
    <name type="common">Para rubber tree</name>
    <name type="synonym">Siphonia brasiliensis</name>
    <dbReference type="NCBI Taxonomy" id="3981"/>
    <lineage>
        <taxon>Eukaryota</taxon>
        <taxon>Viridiplantae</taxon>
        <taxon>Streptophyta</taxon>
        <taxon>Embryophyta</taxon>
        <taxon>Tracheophyta</taxon>
        <taxon>Spermatophyta</taxon>
        <taxon>Magnoliopsida</taxon>
        <taxon>eudicotyledons</taxon>
        <taxon>Gunneridae</taxon>
        <taxon>Pentapetalae</taxon>
        <taxon>rosids</taxon>
        <taxon>fabids</taxon>
        <taxon>Malpighiales</taxon>
        <taxon>Euphorbiaceae</taxon>
        <taxon>Crotonoideae</taxon>
        <taxon>Micrandreae</taxon>
        <taxon>Hevea</taxon>
    </lineage>
</organism>
<dbReference type="PROSITE" id="PS51375">
    <property type="entry name" value="PPR"/>
    <property type="match status" value="2"/>
</dbReference>
<sequence>MYAKCGDLQTAQVVFDSMLERSVVSWSVMIAGYGMHGNVDASISLFTQMVRLGIKPNDITFMNILSACSHAGYVEEGKFYFNLMKDFGVDPSSEHFACMVDLLSRVEAGNWDESRKVRSVMKCIGLKKVPGYSTIELEKKIYRFGAGDVSLANKRNVQPFGKFSKFGSGTIDGQSISEPVLIACVHELGQHYLATLWSLYSLSYHHHTHQLVKK</sequence>
<dbReference type="Pfam" id="PF13041">
    <property type="entry name" value="PPR_2"/>
    <property type="match status" value="1"/>
</dbReference>
<dbReference type="GO" id="GO:0009451">
    <property type="term" value="P:RNA modification"/>
    <property type="evidence" value="ECO:0007669"/>
    <property type="project" value="InterPro"/>
</dbReference>
<evidence type="ECO:0000256" key="2">
    <source>
        <dbReference type="PROSITE-ProRule" id="PRU00708"/>
    </source>
</evidence>